<dbReference type="AlphaFoldDB" id="A0A2J6T233"/>
<sequence>MMLFNNRKQSVDAGVKGVDDRFDLLDLLAIHASSGRVRAAINPQLADERDPVPAELKILSQSGQILVDFPFFNLPKRDYQVSIDSQSGLVKGHIVHGQKTSVTSGSGGIDLQVTPFDPKTSSSLQTESRSGAQRVSLLSPATSGTIKDMSSSHRSLSGALALRYPREWEGTIEGSTKSGKIQVHGSGVEVVRQESDKLHHYLLARKGNGKSKLNFQTGSGGVDIYFE</sequence>
<organism evidence="1 2">
    <name type="scientific">Hyaloscypha bicolor E</name>
    <dbReference type="NCBI Taxonomy" id="1095630"/>
    <lineage>
        <taxon>Eukaryota</taxon>
        <taxon>Fungi</taxon>
        <taxon>Dikarya</taxon>
        <taxon>Ascomycota</taxon>
        <taxon>Pezizomycotina</taxon>
        <taxon>Leotiomycetes</taxon>
        <taxon>Helotiales</taxon>
        <taxon>Hyaloscyphaceae</taxon>
        <taxon>Hyaloscypha</taxon>
        <taxon>Hyaloscypha bicolor</taxon>
    </lineage>
</organism>
<evidence type="ECO:0000313" key="2">
    <source>
        <dbReference type="Proteomes" id="UP000235371"/>
    </source>
</evidence>
<accession>A0A2J6T233</accession>
<dbReference type="OrthoDB" id="3539644at2759"/>
<reference evidence="1 2" key="1">
    <citation type="submission" date="2016-04" db="EMBL/GenBank/DDBJ databases">
        <title>A degradative enzymes factory behind the ericoid mycorrhizal symbiosis.</title>
        <authorList>
            <consortium name="DOE Joint Genome Institute"/>
            <person name="Martino E."/>
            <person name="Morin E."/>
            <person name="Grelet G."/>
            <person name="Kuo A."/>
            <person name="Kohler A."/>
            <person name="Daghino S."/>
            <person name="Barry K."/>
            <person name="Choi C."/>
            <person name="Cichocki N."/>
            <person name="Clum A."/>
            <person name="Copeland A."/>
            <person name="Hainaut M."/>
            <person name="Haridas S."/>
            <person name="Labutti K."/>
            <person name="Lindquist E."/>
            <person name="Lipzen A."/>
            <person name="Khouja H.-R."/>
            <person name="Murat C."/>
            <person name="Ohm R."/>
            <person name="Olson A."/>
            <person name="Spatafora J."/>
            <person name="Veneault-Fourrey C."/>
            <person name="Henrissat B."/>
            <person name="Grigoriev I."/>
            <person name="Martin F."/>
            <person name="Perotto S."/>
        </authorList>
    </citation>
    <scope>NUCLEOTIDE SEQUENCE [LARGE SCALE GENOMIC DNA]</scope>
    <source>
        <strain evidence="1 2">E</strain>
    </source>
</reference>
<dbReference type="STRING" id="1095630.A0A2J6T233"/>
<dbReference type="EMBL" id="KZ613847">
    <property type="protein sequence ID" value="PMD57084.1"/>
    <property type="molecule type" value="Genomic_DNA"/>
</dbReference>
<proteinExistence type="predicted"/>
<dbReference type="Proteomes" id="UP000235371">
    <property type="component" value="Unassembled WGS sequence"/>
</dbReference>
<gene>
    <name evidence="1" type="ORF">K444DRAFT_46018</name>
</gene>
<dbReference type="RefSeq" id="XP_024733988.1">
    <property type="nucleotide sequence ID" value="XM_024872871.1"/>
</dbReference>
<dbReference type="InParanoid" id="A0A2J6T233"/>
<keyword evidence="2" id="KW-1185">Reference proteome</keyword>
<name>A0A2J6T233_9HELO</name>
<evidence type="ECO:0000313" key="1">
    <source>
        <dbReference type="EMBL" id="PMD57084.1"/>
    </source>
</evidence>
<dbReference type="GeneID" id="36580951"/>
<protein>
    <submittedName>
        <fullName evidence="1">Uncharacterized protein</fullName>
    </submittedName>
</protein>